<dbReference type="SUPFAM" id="SSF102114">
    <property type="entry name" value="Radical SAM enzymes"/>
    <property type="match status" value="1"/>
</dbReference>
<keyword evidence="5" id="KW-0411">Iron-sulfur</keyword>
<gene>
    <name evidence="7" type="ORF">Desaf_3709</name>
</gene>
<dbReference type="Gene3D" id="3.20.20.70">
    <property type="entry name" value="Aldolase class I"/>
    <property type="match status" value="1"/>
</dbReference>
<keyword evidence="8" id="KW-1185">Reference proteome</keyword>
<feature type="domain" description="Radical SAM core" evidence="6">
    <location>
        <begin position="25"/>
        <end position="253"/>
    </location>
</feature>
<evidence type="ECO:0000256" key="5">
    <source>
        <dbReference type="ARBA" id="ARBA00023014"/>
    </source>
</evidence>
<sequence length="367" mass="41772">MTRQELIRQDAERYARECLVADVVSYPPRWATIAIISTCTNRCTFCSYHSIDARNGKSKVYNLKYKMSVRRFKEHVDFFHAGRVPHVHICATGDPFLHDGIMDMIDYVIERYGKASFQSNFNTSIMNRGDYLDKIIARKKDIAYIVTDIHTGDPETFGNIKKGSSLRELLSTLRLFSNHGIRIVGSCILSRSNYMDLPKVIEVLAANRISMQLNIVGLFPHMFNAFTSMDNIYRSSDIEITRCIEHVKFLGKRFNIVVNTPMPFDDPSGRCNVFWEKIQIWPVAGIDPHRYDENLIPHACNAVVLGDINSLGYVSSYSTVMDFWNSDTIVGIRRKILAGNYPDKFCWSCPCGVNLRPADTAAQRPGA</sequence>
<dbReference type="RefSeq" id="WP_014261591.1">
    <property type="nucleotide sequence ID" value="NC_016629.1"/>
</dbReference>
<comment type="cofactor">
    <cofactor evidence="1">
        <name>[4Fe-4S] cluster</name>
        <dbReference type="ChEBI" id="CHEBI:49883"/>
    </cofactor>
</comment>
<dbReference type="SFLD" id="SFLDS00029">
    <property type="entry name" value="Radical_SAM"/>
    <property type="match status" value="1"/>
</dbReference>
<dbReference type="HOGENOM" id="CLU_775505_0_0_7"/>
<keyword evidence="2" id="KW-0949">S-adenosyl-L-methionine</keyword>
<protein>
    <submittedName>
        <fullName evidence="7">Radical SAM domain protein</fullName>
    </submittedName>
</protein>
<dbReference type="PANTHER" id="PTHR11228:SF7">
    <property type="entry name" value="PQQA PEPTIDE CYCLASE"/>
    <property type="match status" value="1"/>
</dbReference>
<dbReference type="InterPro" id="IPR006638">
    <property type="entry name" value="Elp3/MiaA/NifB-like_rSAM"/>
</dbReference>
<keyword evidence="3" id="KW-0479">Metal-binding</keyword>
<evidence type="ECO:0000256" key="3">
    <source>
        <dbReference type="ARBA" id="ARBA00022723"/>
    </source>
</evidence>
<reference evidence="7 8" key="1">
    <citation type="journal article" date="2011" name="J. Bacteriol.">
        <title>Genome sequence of the mercury-methylating and pleomorphic Desulfovibrio africanus Strain Walvis Bay.</title>
        <authorList>
            <person name="Brown S.D."/>
            <person name="Wall J.D."/>
            <person name="Kucken A.M."/>
            <person name="Gilmour C.C."/>
            <person name="Podar M."/>
            <person name="Brandt C.C."/>
            <person name="Teshima H."/>
            <person name="Detter J.C."/>
            <person name="Han C.S."/>
            <person name="Land M.L."/>
            <person name="Lucas S."/>
            <person name="Han J."/>
            <person name="Pennacchio L."/>
            <person name="Nolan M."/>
            <person name="Pitluck S."/>
            <person name="Woyke T."/>
            <person name="Goodwin L."/>
            <person name="Palumbo A.V."/>
            <person name="Elias D.A."/>
        </authorList>
    </citation>
    <scope>NUCLEOTIDE SEQUENCE [LARGE SCALE GENOMIC DNA]</scope>
    <source>
        <strain evidence="7 8">Walvis Bay</strain>
    </source>
</reference>
<dbReference type="InterPro" id="IPR007197">
    <property type="entry name" value="rSAM"/>
</dbReference>
<dbReference type="InterPro" id="IPR013785">
    <property type="entry name" value="Aldolase_TIM"/>
</dbReference>
<evidence type="ECO:0000256" key="2">
    <source>
        <dbReference type="ARBA" id="ARBA00022691"/>
    </source>
</evidence>
<dbReference type="Pfam" id="PF04055">
    <property type="entry name" value="Radical_SAM"/>
    <property type="match status" value="1"/>
</dbReference>
<evidence type="ECO:0000256" key="4">
    <source>
        <dbReference type="ARBA" id="ARBA00023004"/>
    </source>
</evidence>
<organism evidence="7 8">
    <name type="scientific">Desulfocurvibacter africanus subsp. africanus str. Walvis Bay</name>
    <dbReference type="NCBI Taxonomy" id="690850"/>
    <lineage>
        <taxon>Bacteria</taxon>
        <taxon>Pseudomonadati</taxon>
        <taxon>Thermodesulfobacteriota</taxon>
        <taxon>Desulfovibrionia</taxon>
        <taxon>Desulfovibrionales</taxon>
        <taxon>Desulfovibrionaceae</taxon>
        <taxon>Desulfocurvibacter</taxon>
    </lineage>
</organism>
<dbReference type="PROSITE" id="PS51918">
    <property type="entry name" value="RADICAL_SAM"/>
    <property type="match status" value="1"/>
</dbReference>
<accession>F3YZF7</accession>
<proteinExistence type="predicted"/>
<evidence type="ECO:0000256" key="1">
    <source>
        <dbReference type="ARBA" id="ARBA00001966"/>
    </source>
</evidence>
<dbReference type="InterPro" id="IPR058240">
    <property type="entry name" value="rSAM_sf"/>
</dbReference>
<dbReference type="PANTHER" id="PTHR11228">
    <property type="entry name" value="RADICAL SAM DOMAIN PROTEIN"/>
    <property type="match status" value="1"/>
</dbReference>
<dbReference type="Proteomes" id="UP000007844">
    <property type="component" value="Chromosome"/>
</dbReference>
<keyword evidence="4" id="KW-0408">Iron</keyword>
<dbReference type="SMART" id="SM00729">
    <property type="entry name" value="Elp3"/>
    <property type="match status" value="1"/>
</dbReference>
<dbReference type="GO" id="GO:0003824">
    <property type="term" value="F:catalytic activity"/>
    <property type="evidence" value="ECO:0007669"/>
    <property type="project" value="InterPro"/>
</dbReference>
<dbReference type="AlphaFoldDB" id="F3YZF7"/>
<dbReference type="STRING" id="690850.Desaf_3709"/>
<dbReference type="KEGG" id="daf:Desaf_3709"/>
<name>F3YZF7_DESAF</name>
<dbReference type="CDD" id="cd01335">
    <property type="entry name" value="Radical_SAM"/>
    <property type="match status" value="1"/>
</dbReference>
<evidence type="ECO:0000313" key="8">
    <source>
        <dbReference type="Proteomes" id="UP000007844"/>
    </source>
</evidence>
<dbReference type="EMBL" id="CP003221">
    <property type="protein sequence ID" value="EGJ51986.1"/>
    <property type="molecule type" value="Genomic_DNA"/>
</dbReference>
<dbReference type="InterPro" id="IPR050377">
    <property type="entry name" value="Radical_SAM_PqqE_MftC-like"/>
</dbReference>
<dbReference type="GO" id="GO:0051536">
    <property type="term" value="F:iron-sulfur cluster binding"/>
    <property type="evidence" value="ECO:0007669"/>
    <property type="project" value="UniProtKB-KW"/>
</dbReference>
<evidence type="ECO:0000313" key="7">
    <source>
        <dbReference type="EMBL" id="EGJ51986.1"/>
    </source>
</evidence>
<dbReference type="GO" id="GO:0046872">
    <property type="term" value="F:metal ion binding"/>
    <property type="evidence" value="ECO:0007669"/>
    <property type="project" value="UniProtKB-KW"/>
</dbReference>
<dbReference type="eggNOG" id="COG0535">
    <property type="taxonomic scope" value="Bacteria"/>
</dbReference>
<evidence type="ECO:0000259" key="6">
    <source>
        <dbReference type="PROSITE" id="PS51918"/>
    </source>
</evidence>